<feature type="active site" description="Proton acceptor" evidence="4">
    <location>
        <position position="234"/>
    </location>
</feature>
<dbReference type="GO" id="GO:0016042">
    <property type="term" value="P:lipid catabolic process"/>
    <property type="evidence" value="ECO:0007669"/>
    <property type="project" value="UniProtKB-UniRule"/>
</dbReference>
<dbReference type="PROSITE" id="PS51635">
    <property type="entry name" value="PNPLA"/>
    <property type="match status" value="1"/>
</dbReference>
<evidence type="ECO:0000259" key="5">
    <source>
        <dbReference type="PROSITE" id="PS51635"/>
    </source>
</evidence>
<evidence type="ECO:0000313" key="7">
    <source>
        <dbReference type="Proteomes" id="UP000199251"/>
    </source>
</evidence>
<organism evidence="6 7">
    <name type="scientific">Mycobacterium lentiflavum</name>
    <dbReference type="NCBI Taxonomy" id="141349"/>
    <lineage>
        <taxon>Bacteria</taxon>
        <taxon>Bacillati</taxon>
        <taxon>Actinomycetota</taxon>
        <taxon>Actinomycetes</taxon>
        <taxon>Mycobacteriales</taxon>
        <taxon>Mycobacteriaceae</taxon>
        <taxon>Mycobacterium</taxon>
        <taxon>Mycobacterium simiae complex</taxon>
    </lineage>
</organism>
<dbReference type="EMBL" id="CTEE01000001">
    <property type="protein sequence ID" value="CQD02962.1"/>
    <property type="molecule type" value="Genomic_DNA"/>
</dbReference>
<dbReference type="GO" id="GO:0016787">
    <property type="term" value="F:hydrolase activity"/>
    <property type="evidence" value="ECO:0007669"/>
    <property type="project" value="UniProtKB-UniRule"/>
</dbReference>
<evidence type="ECO:0000256" key="3">
    <source>
        <dbReference type="ARBA" id="ARBA00023098"/>
    </source>
</evidence>
<dbReference type="STRING" id="141349.BN1232_00291"/>
<evidence type="ECO:0000256" key="1">
    <source>
        <dbReference type="ARBA" id="ARBA00022801"/>
    </source>
</evidence>
<protein>
    <submittedName>
        <fullName evidence="6">Patatin-like phospholipase</fullName>
    </submittedName>
</protein>
<dbReference type="SUPFAM" id="SSF52151">
    <property type="entry name" value="FabD/lysophospholipase-like"/>
    <property type="match status" value="1"/>
</dbReference>
<evidence type="ECO:0000256" key="4">
    <source>
        <dbReference type="PROSITE-ProRule" id="PRU01161"/>
    </source>
</evidence>
<proteinExistence type="predicted"/>
<keyword evidence="3 4" id="KW-0443">Lipid metabolism</keyword>
<evidence type="ECO:0000313" key="6">
    <source>
        <dbReference type="EMBL" id="CQD02962.1"/>
    </source>
</evidence>
<accession>A0A0E4CL50</accession>
<dbReference type="PANTHER" id="PTHR14226">
    <property type="entry name" value="NEUROPATHY TARGET ESTERASE/SWISS CHEESE D.MELANOGASTER"/>
    <property type="match status" value="1"/>
</dbReference>
<dbReference type="InterPro" id="IPR050301">
    <property type="entry name" value="NTE"/>
</dbReference>
<keyword evidence="1 4" id="KW-0378">Hydrolase</keyword>
<dbReference type="AlphaFoldDB" id="A0A0E4CL50"/>
<dbReference type="Pfam" id="PF01734">
    <property type="entry name" value="Patatin"/>
    <property type="match status" value="1"/>
</dbReference>
<sequence length="387" mass="42169">MTSARLDELITPVRQAQDDGGRQPEKGLALCLSGGGYRAMVFHVGVLWRLNEVGLLAKLDRISSVSGGSITAGVLAKNWTQLTWDTRRVASNFDEQIVKPVRKMSETAVDVKAVLEGMLPFGDSAAGRVAAAYRKHLFGDTSLQQLPDTPRFIFNSTNLESGVLLRFSKPYLADYRVGRIVNPDIALAVAVAASSAFPPVLSPCTLHLKGQTWIDEQGNTLTGPGFRDEIKVTDGGVYDNLGLETAWKRYTSIIVSDAGGEVAADDDPPTDPLRQTSRVLDLIHNQALAMRKRQVIGSFKSGLRQGMYIGIRSQVAKYGGAVLPANPDRTRELAEVKTRLAPMSDADQERLINWGYVICDAGLRTHMSGELTDLEKTELPYPSEALT</sequence>
<name>A0A0E4CL50_MYCLN</name>
<dbReference type="Gene3D" id="3.40.1090.10">
    <property type="entry name" value="Cytosolic phospholipase A2 catalytic domain"/>
    <property type="match status" value="2"/>
</dbReference>
<dbReference type="Proteomes" id="UP000199251">
    <property type="component" value="Unassembled WGS sequence"/>
</dbReference>
<gene>
    <name evidence="6" type="ORF">BN1232_00291</name>
</gene>
<feature type="active site" description="Nucleophile" evidence="4">
    <location>
        <position position="66"/>
    </location>
</feature>
<dbReference type="PANTHER" id="PTHR14226:SF78">
    <property type="entry name" value="SLR0060 PROTEIN"/>
    <property type="match status" value="1"/>
</dbReference>
<feature type="short sequence motif" description="DGA/G" evidence="4">
    <location>
        <begin position="234"/>
        <end position="236"/>
    </location>
</feature>
<feature type="domain" description="PNPLA" evidence="5">
    <location>
        <begin position="31"/>
        <end position="247"/>
    </location>
</feature>
<keyword evidence="2 4" id="KW-0442">Lipid degradation</keyword>
<dbReference type="OrthoDB" id="9813090at2"/>
<reference evidence="6 7" key="1">
    <citation type="submission" date="2015-03" db="EMBL/GenBank/DDBJ databases">
        <authorList>
            <person name="Urmite Genomes"/>
        </authorList>
    </citation>
    <scope>NUCLEOTIDE SEQUENCE [LARGE SCALE GENOMIC DNA]</scope>
    <source>
        <strain evidence="6 7">CSUR P1491</strain>
    </source>
</reference>
<dbReference type="InterPro" id="IPR016035">
    <property type="entry name" value="Acyl_Trfase/lysoPLipase"/>
</dbReference>
<evidence type="ECO:0000256" key="2">
    <source>
        <dbReference type="ARBA" id="ARBA00022963"/>
    </source>
</evidence>
<dbReference type="RefSeq" id="WP_090598143.1">
    <property type="nucleotide sequence ID" value="NZ_CTEE01000001.1"/>
</dbReference>
<comment type="caution">
    <text evidence="4">Lacks conserved residue(s) required for the propagation of feature annotation.</text>
</comment>
<dbReference type="InterPro" id="IPR002641">
    <property type="entry name" value="PNPLA_dom"/>
</dbReference>